<dbReference type="EMBL" id="CP045725">
    <property type="protein sequence ID" value="QGF22975.1"/>
    <property type="molecule type" value="Genomic_DNA"/>
</dbReference>
<dbReference type="KEGG" id="rain:Rai3103_04040"/>
<protein>
    <submittedName>
        <fullName evidence="2">Uncharacterized protein</fullName>
    </submittedName>
</protein>
<evidence type="ECO:0000313" key="2">
    <source>
        <dbReference type="EMBL" id="QGF22975.1"/>
    </source>
</evidence>
<evidence type="ECO:0000256" key="1">
    <source>
        <dbReference type="SAM" id="Phobius"/>
    </source>
</evidence>
<keyword evidence="3" id="KW-1185">Reference proteome</keyword>
<sequence>MSTVTTHLTARRSAELNQLATTGLPVGLIALLLVCAALVVGGVALTTPLVAIAAGLIACAVTTAHAFSLLTR</sequence>
<gene>
    <name evidence="2" type="ORF">Rai3103_04040</name>
</gene>
<evidence type="ECO:0000313" key="3">
    <source>
        <dbReference type="Proteomes" id="UP000386847"/>
    </source>
</evidence>
<dbReference type="Proteomes" id="UP000386847">
    <property type="component" value="Chromosome"/>
</dbReference>
<reference evidence="2 3" key="1">
    <citation type="submission" date="2019-10" db="EMBL/GenBank/DDBJ databases">
        <title>Genomic analysis of Raineyella sp. CBA3103.</title>
        <authorList>
            <person name="Roh S.W."/>
        </authorList>
    </citation>
    <scope>NUCLEOTIDE SEQUENCE [LARGE SCALE GENOMIC DNA]</scope>
    <source>
        <strain evidence="2 3">CBA3103</strain>
    </source>
</reference>
<dbReference type="RefSeq" id="WP_153571502.1">
    <property type="nucleotide sequence ID" value="NZ_CP045725.1"/>
</dbReference>
<feature type="transmembrane region" description="Helical" evidence="1">
    <location>
        <begin position="21"/>
        <end position="43"/>
    </location>
</feature>
<organism evidence="2 3">
    <name type="scientific">Raineyella fluvialis</name>
    <dbReference type="NCBI Taxonomy" id="2662261"/>
    <lineage>
        <taxon>Bacteria</taxon>
        <taxon>Bacillati</taxon>
        <taxon>Actinomycetota</taxon>
        <taxon>Actinomycetes</taxon>
        <taxon>Propionibacteriales</taxon>
        <taxon>Propionibacteriaceae</taxon>
        <taxon>Raineyella</taxon>
    </lineage>
</organism>
<accession>A0A5Q2FE19</accession>
<dbReference type="AlphaFoldDB" id="A0A5Q2FE19"/>
<keyword evidence="1" id="KW-0472">Membrane</keyword>
<proteinExistence type="predicted"/>
<keyword evidence="1" id="KW-0812">Transmembrane</keyword>
<name>A0A5Q2FE19_9ACTN</name>
<feature type="transmembrane region" description="Helical" evidence="1">
    <location>
        <begin position="49"/>
        <end position="70"/>
    </location>
</feature>
<keyword evidence="1" id="KW-1133">Transmembrane helix</keyword>